<keyword evidence="4" id="KW-1185">Reference proteome</keyword>
<evidence type="ECO:0000256" key="2">
    <source>
        <dbReference type="ARBA" id="ARBA00022842"/>
    </source>
</evidence>
<dbReference type="Gene3D" id="3.40.50.1000">
    <property type="entry name" value="HAD superfamily/HAD-like"/>
    <property type="match status" value="1"/>
</dbReference>
<name>A0ABS2P2F7_9BACI</name>
<dbReference type="PANTHER" id="PTHR43434">
    <property type="entry name" value="PHOSPHOGLYCOLATE PHOSPHATASE"/>
    <property type="match status" value="1"/>
</dbReference>
<dbReference type="InterPro" id="IPR036412">
    <property type="entry name" value="HAD-like_sf"/>
</dbReference>
<dbReference type="SUPFAM" id="SSF56784">
    <property type="entry name" value="HAD-like"/>
    <property type="match status" value="1"/>
</dbReference>
<gene>
    <name evidence="3" type="ORF">JOC95_002939</name>
</gene>
<protein>
    <submittedName>
        <fullName evidence="3">FMN phosphatase YigB (HAD superfamily)</fullName>
    </submittedName>
</protein>
<dbReference type="PANTHER" id="PTHR43434:SF1">
    <property type="entry name" value="PHOSPHOGLYCOLATE PHOSPHATASE"/>
    <property type="match status" value="1"/>
</dbReference>
<keyword evidence="2" id="KW-0460">Magnesium</keyword>
<evidence type="ECO:0000313" key="4">
    <source>
        <dbReference type="Proteomes" id="UP000737402"/>
    </source>
</evidence>
<keyword evidence="1" id="KW-0378">Hydrolase</keyword>
<evidence type="ECO:0000313" key="3">
    <source>
        <dbReference type="EMBL" id="MBM7621066.1"/>
    </source>
</evidence>
<dbReference type="EMBL" id="JAFBED010000006">
    <property type="protein sequence ID" value="MBM7621066.1"/>
    <property type="molecule type" value="Genomic_DNA"/>
</dbReference>
<dbReference type="RefSeq" id="WP_204417650.1">
    <property type="nucleotide sequence ID" value="NZ_JAFBED010000006.1"/>
</dbReference>
<dbReference type="Pfam" id="PF00702">
    <property type="entry name" value="Hydrolase"/>
    <property type="match status" value="1"/>
</dbReference>
<dbReference type="InterPro" id="IPR050155">
    <property type="entry name" value="HAD-like_hydrolase_sf"/>
</dbReference>
<sequence length="282" mass="32497">MEQITTIVFDLDGTLYEDTHHFSYYAELLKDRLAPEAQERFEKDYSAFGQGELTLKIGRVYDAKKDLVLAHHHGEVTQGWKWDGEIVPSHEIKELYPDPLQFDLLDMLSIGDLWWVPVAIAKHYGLTSEDAYKAFLQTREHMMTDDFELMPLKEFADVLEKLHEKYTLILMTNSPQTDSDIIIKKLGFTSFFHDKIFEANKPIHTAETLTRISEKWDVPFDRMLSIGDNYINEILPASLLGCSTICIDPYDIHENSVADLTVHNLTELSAKLEELLLNDTVN</sequence>
<evidence type="ECO:0000256" key="1">
    <source>
        <dbReference type="ARBA" id="ARBA00022801"/>
    </source>
</evidence>
<accession>A0ABS2P2F7</accession>
<dbReference type="InterPro" id="IPR023214">
    <property type="entry name" value="HAD_sf"/>
</dbReference>
<dbReference type="Proteomes" id="UP000737402">
    <property type="component" value="Unassembled WGS sequence"/>
</dbReference>
<organism evidence="3 4">
    <name type="scientific">Sutcliffiella tianshenii</name>
    <dbReference type="NCBI Taxonomy" id="1463404"/>
    <lineage>
        <taxon>Bacteria</taxon>
        <taxon>Bacillati</taxon>
        <taxon>Bacillota</taxon>
        <taxon>Bacilli</taxon>
        <taxon>Bacillales</taxon>
        <taxon>Bacillaceae</taxon>
        <taxon>Sutcliffiella</taxon>
    </lineage>
</organism>
<reference evidence="3 4" key="1">
    <citation type="submission" date="2021-01" db="EMBL/GenBank/DDBJ databases">
        <title>Genomic Encyclopedia of Type Strains, Phase IV (KMG-IV): sequencing the most valuable type-strain genomes for metagenomic binning, comparative biology and taxonomic classification.</title>
        <authorList>
            <person name="Goeker M."/>
        </authorList>
    </citation>
    <scope>NUCLEOTIDE SEQUENCE [LARGE SCALE GENOMIC DNA]</scope>
    <source>
        <strain evidence="3 4">DSM 25879</strain>
    </source>
</reference>
<comment type="caution">
    <text evidence="3">The sequence shown here is derived from an EMBL/GenBank/DDBJ whole genome shotgun (WGS) entry which is preliminary data.</text>
</comment>
<proteinExistence type="predicted"/>